<accession>A0AAW0TN05</accession>
<organism evidence="2 3">
    <name type="scientific">Scylla paramamosain</name>
    <name type="common">Mud crab</name>
    <dbReference type="NCBI Taxonomy" id="85552"/>
    <lineage>
        <taxon>Eukaryota</taxon>
        <taxon>Metazoa</taxon>
        <taxon>Ecdysozoa</taxon>
        <taxon>Arthropoda</taxon>
        <taxon>Crustacea</taxon>
        <taxon>Multicrustacea</taxon>
        <taxon>Malacostraca</taxon>
        <taxon>Eumalacostraca</taxon>
        <taxon>Eucarida</taxon>
        <taxon>Decapoda</taxon>
        <taxon>Pleocyemata</taxon>
        <taxon>Brachyura</taxon>
        <taxon>Eubrachyura</taxon>
        <taxon>Portunoidea</taxon>
        <taxon>Portunidae</taxon>
        <taxon>Portuninae</taxon>
        <taxon>Scylla</taxon>
    </lineage>
</organism>
<feature type="compositionally biased region" description="Basic and acidic residues" evidence="1">
    <location>
        <begin position="55"/>
        <end position="64"/>
    </location>
</feature>
<keyword evidence="3" id="KW-1185">Reference proteome</keyword>
<evidence type="ECO:0000313" key="2">
    <source>
        <dbReference type="EMBL" id="KAK8388816.1"/>
    </source>
</evidence>
<proteinExistence type="predicted"/>
<feature type="region of interest" description="Disordered" evidence="1">
    <location>
        <begin position="45"/>
        <end position="64"/>
    </location>
</feature>
<sequence>MATNKLSIKFRSITYPNSESSSQKKQRGRLQRMPSFDFTVNESAATSAAAKASSTRREVSAEGRIRTKQFQHTHSSASSLAPGQKMLRFSDECWYSPPGEHSARPHASSVSCLTSPKSKPGSAIRLNVNSNVERLVDWSRQSPEKHSVSPNSSQDLGHRHSRSKERRTDRDSTNERRSHYSTSISLPPPAKCSEQSSTETPPTTPAVTTPEARGRRSQFRRAWSLFSLACDKEVERERREKSPQQKILRPPTRHFYRRGLSGLPIECSTSCARCRVRLARADHMSPGVLELSSIVSGELSSASWPRVLLSPAALVSAPAECF</sequence>
<reference evidence="2 3" key="1">
    <citation type="submission" date="2023-03" db="EMBL/GenBank/DDBJ databases">
        <title>High-quality genome of Scylla paramamosain provides insights in environmental adaptation.</title>
        <authorList>
            <person name="Zhang L."/>
        </authorList>
    </citation>
    <scope>NUCLEOTIDE SEQUENCE [LARGE SCALE GENOMIC DNA]</scope>
    <source>
        <strain evidence="2">LZ_2023a</strain>
        <tissue evidence="2">Muscle</tissue>
    </source>
</reference>
<feature type="compositionally biased region" description="Polar residues" evidence="1">
    <location>
        <begin position="108"/>
        <end position="117"/>
    </location>
</feature>
<feature type="compositionally biased region" description="Basic and acidic residues" evidence="1">
    <location>
        <begin position="166"/>
        <end position="178"/>
    </location>
</feature>
<comment type="caution">
    <text evidence="2">The sequence shown here is derived from an EMBL/GenBank/DDBJ whole genome shotgun (WGS) entry which is preliminary data.</text>
</comment>
<feature type="region of interest" description="Disordered" evidence="1">
    <location>
        <begin position="1"/>
        <end position="37"/>
    </location>
</feature>
<evidence type="ECO:0000256" key="1">
    <source>
        <dbReference type="SAM" id="MobiDB-lite"/>
    </source>
</evidence>
<feature type="region of interest" description="Disordered" evidence="1">
    <location>
        <begin position="140"/>
        <end position="215"/>
    </location>
</feature>
<gene>
    <name evidence="2" type="ORF">O3P69_020647</name>
</gene>
<feature type="region of interest" description="Disordered" evidence="1">
    <location>
        <begin position="97"/>
        <end position="128"/>
    </location>
</feature>
<name>A0AAW0TN05_SCYPA</name>
<evidence type="ECO:0000313" key="3">
    <source>
        <dbReference type="Proteomes" id="UP001487740"/>
    </source>
</evidence>
<protein>
    <submittedName>
        <fullName evidence="2">Uncharacterized protein</fullName>
    </submittedName>
</protein>
<dbReference type="EMBL" id="JARAKH010000028">
    <property type="protein sequence ID" value="KAK8388816.1"/>
    <property type="molecule type" value="Genomic_DNA"/>
</dbReference>
<dbReference type="Proteomes" id="UP001487740">
    <property type="component" value="Unassembled WGS sequence"/>
</dbReference>
<feature type="compositionally biased region" description="Polar residues" evidence="1">
    <location>
        <begin position="14"/>
        <end position="23"/>
    </location>
</feature>
<feature type="compositionally biased region" description="Low complexity" evidence="1">
    <location>
        <begin position="198"/>
        <end position="211"/>
    </location>
</feature>
<dbReference type="AlphaFoldDB" id="A0AAW0TN05"/>